<evidence type="ECO:0000256" key="1">
    <source>
        <dbReference type="SAM" id="SignalP"/>
    </source>
</evidence>
<reference evidence="2 3" key="1">
    <citation type="submission" date="2023-07" db="EMBL/GenBank/DDBJ databases">
        <title>Sequencing the genomes of 1000 actinobacteria strains.</title>
        <authorList>
            <person name="Klenk H.-P."/>
        </authorList>
    </citation>
    <scope>NUCLEOTIDE SEQUENCE [LARGE SCALE GENOMIC DNA]</scope>
    <source>
        <strain evidence="2 3">DSM 44109</strain>
    </source>
</reference>
<name>A0ABT9RKR7_9ACTN</name>
<evidence type="ECO:0000313" key="2">
    <source>
        <dbReference type="EMBL" id="MDP9869879.1"/>
    </source>
</evidence>
<protein>
    <submittedName>
        <fullName evidence="2">Uncharacterized protein</fullName>
    </submittedName>
</protein>
<comment type="caution">
    <text evidence="2">The sequence shown here is derived from an EMBL/GenBank/DDBJ whole genome shotgun (WGS) entry which is preliminary data.</text>
</comment>
<feature type="signal peptide" evidence="1">
    <location>
        <begin position="1"/>
        <end position="20"/>
    </location>
</feature>
<dbReference type="Proteomes" id="UP001230426">
    <property type="component" value="Unassembled WGS sequence"/>
</dbReference>
<feature type="chain" id="PRO_5045290746" evidence="1">
    <location>
        <begin position="21"/>
        <end position="42"/>
    </location>
</feature>
<proteinExistence type="predicted"/>
<accession>A0ABT9RKR7</accession>
<evidence type="ECO:0000313" key="3">
    <source>
        <dbReference type="Proteomes" id="UP001230426"/>
    </source>
</evidence>
<keyword evidence="1" id="KW-0732">Signal</keyword>
<keyword evidence="3" id="KW-1185">Reference proteome</keyword>
<dbReference type="EMBL" id="JAUSRB010000002">
    <property type="protein sequence ID" value="MDP9869879.1"/>
    <property type="molecule type" value="Genomic_DNA"/>
</dbReference>
<gene>
    <name evidence="2" type="ORF">J2S55_009145</name>
</gene>
<organism evidence="2 3">
    <name type="scientific">Streptosporangium brasiliense</name>
    <dbReference type="NCBI Taxonomy" id="47480"/>
    <lineage>
        <taxon>Bacteria</taxon>
        <taxon>Bacillati</taxon>
        <taxon>Actinomycetota</taxon>
        <taxon>Actinomycetes</taxon>
        <taxon>Streptosporangiales</taxon>
        <taxon>Streptosporangiaceae</taxon>
        <taxon>Streptosporangium</taxon>
    </lineage>
</organism>
<sequence>MRRAFTSLATLLLAVAAQFAAGMGESVKPGISWKTARHERSS</sequence>